<dbReference type="Proteomes" id="UP000800035">
    <property type="component" value="Unassembled WGS sequence"/>
</dbReference>
<gene>
    <name evidence="1" type="ORF">CC80DRAFT_543879</name>
</gene>
<reference evidence="1" key="1">
    <citation type="journal article" date="2020" name="Stud. Mycol.">
        <title>101 Dothideomycetes genomes: a test case for predicting lifestyles and emergence of pathogens.</title>
        <authorList>
            <person name="Haridas S."/>
            <person name="Albert R."/>
            <person name="Binder M."/>
            <person name="Bloem J."/>
            <person name="Labutti K."/>
            <person name="Salamov A."/>
            <person name="Andreopoulos B."/>
            <person name="Baker S."/>
            <person name="Barry K."/>
            <person name="Bills G."/>
            <person name="Bluhm B."/>
            <person name="Cannon C."/>
            <person name="Castanera R."/>
            <person name="Culley D."/>
            <person name="Daum C."/>
            <person name="Ezra D."/>
            <person name="Gonzalez J."/>
            <person name="Henrissat B."/>
            <person name="Kuo A."/>
            <person name="Liang C."/>
            <person name="Lipzen A."/>
            <person name="Lutzoni F."/>
            <person name="Magnuson J."/>
            <person name="Mondo S."/>
            <person name="Nolan M."/>
            <person name="Ohm R."/>
            <person name="Pangilinan J."/>
            <person name="Park H.-J."/>
            <person name="Ramirez L."/>
            <person name="Alfaro M."/>
            <person name="Sun H."/>
            <person name="Tritt A."/>
            <person name="Yoshinaga Y."/>
            <person name="Zwiers L.-H."/>
            <person name="Turgeon B."/>
            <person name="Goodwin S."/>
            <person name="Spatafora J."/>
            <person name="Crous P."/>
            <person name="Grigoriev I."/>
        </authorList>
    </citation>
    <scope>NUCLEOTIDE SEQUENCE</scope>
    <source>
        <strain evidence="1">CBS 675.92</strain>
    </source>
</reference>
<dbReference type="OrthoDB" id="5952526at2759"/>
<keyword evidence="2" id="KW-1185">Reference proteome</keyword>
<organism evidence="1 2">
    <name type="scientific">Byssothecium circinans</name>
    <dbReference type="NCBI Taxonomy" id="147558"/>
    <lineage>
        <taxon>Eukaryota</taxon>
        <taxon>Fungi</taxon>
        <taxon>Dikarya</taxon>
        <taxon>Ascomycota</taxon>
        <taxon>Pezizomycotina</taxon>
        <taxon>Dothideomycetes</taxon>
        <taxon>Pleosporomycetidae</taxon>
        <taxon>Pleosporales</taxon>
        <taxon>Massarineae</taxon>
        <taxon>Massarinaceae</taxon>
        <taxon>Byssothecium</taxon>
    </lineage>
</organism>
<evidence type="ECO:0000313" key="2">
    <source>
        <dbReference type="Proteomes" id="UP000800035"/>
    </source>
</evidence>
<protein>
    <submittedName>
        <fullName evidence="1">Uncharacterized protein</fullName>
    </submittedName>
</protein>
<dbReference type="EMBL" id="ML976981">
    <property type="protein sequence ID" value="KAF1961537.1"/>
    <property type="molecule type" value="Genomic_DNA"/>
</dbReference>
<proteinExistence type="predicted"/>
<evidence type="ECO:0000313" key="1">
    <source>
        <dbReference type="EMBL" id="KAF1961537.1"/>
    </source>
</evidence>
<dbReference type="AlphaFoldDB" id="A0A6A5UKE6"/>
<sequence>MLQHMREEAGPNVSQEILDEMKARAVSSVVTDHKAQIAERKTQIKKLYDSGTQNNKHIWPVMLKPGKYFMTKPSLMGFSTVEEMQIKLQYNYNT</sequence>
<name>A0A6A5UKE6_9PLEO</name>
<accession>A0A6A5UKE6</accession>